<dbReference type="GO" id="GO:0005929">
    <property type="term" value="C:cilium"/>
    <property type="evidence" value="ECO:0007669"/>
    <property type="project" value="UniProtKB-SubCell"/>
</dbReference>
<dbReference type="RefSeq" id="XP_001301728.1">
    <property type="nucleotide sequence ID" value="XM_001301727.1"/>
</dbReference>
<comment type="subcellular location">
    <subcellularLocation>
        <location evidence="1">Cell projection</location>
        <location evidence="1">Cilium</location>
    </subcellularLocation>
</comment>
<accession>A2G223</accession>
<dbReference type="PDB" id="9D5N">
    <property type="method" value="EM"/>
    <property type="resolution" value="4.20 A"/>
    <property type="chains" value="CV/CX/N=1-482"/>
</dbReference>
<dbReference type="EMDB" id="EMD-46580"/>
<reference evidence="9" key="1">
    <citation type="submission" date="2006-10" db="EMBL/GenBank/DDBJ databases">
        <authorList>
            <person name="Amadeo P."/>
            <person name="Zhao Q."/>
            <person name="Wortman J."/>
            <person name="Fraser-Liggett C."/>
            <person name="Carlton J."/>
        </authorList>
    </citation>
    <scope>NUCLEOTIDE SEQUENCE</scope>
    <source>
        <strain evidence="9">G3</strain>
    </source>
</reference>
<feature type="domain" description="Trichohyalin-plectin-homology" evidence="8">
    <location>
        <begin position="134"/>
        <end position="467"/>
    </location>
</feature>
<evidence type="ECO:0000256" key="7">
    <source>
        <dbReference type="SAM" id="Coils"/>
    </source>
</evidence>
<gene>
    <name evidence="9" type="ORF">TVAG_436250</name>
</gene>
<dbReference type="VEuPathDB" id="TrichDB:TVAG_436250"/>
<protein>
    <recommendedName>
        <fullName evidence="6">Cilia- and flagella-associated protein 53</fullName>
    </recommendedName>
</protein>
<evidence type="ECO:0007829" key="11">
    <source>
        <dbReference type="PDB" id="9D5N"/>
    </source>
</evidence>
<evidence type="ECO:0000256" key="4">
    <source>
        <dbReference type="ARBA" id="ARBA00023273"/>
    </source>
</evidence>
<reference evidence="11" key="3">
    <citation type="journal article" date="2025" name="Nat. Commun.">
        <title>Structures of Native Doublet Microtubules from Trichomonas vaginalis Reveal Parasite-Specific Proteins.</title>
        <authorList>
            <person name="Stevens A."/>
            <person name="Kashyap S."/>
            <person name="Crofut E.H."/>
            <person name="Wang S.E."/>
            <person name="Muratore K.A."/>
            <person name="Johnson P.J."/>
            <person name="Zhou Z.H."/>
        </authorList>
    </citation>
    <scope>STRUCTURE BY ELECTRON MICROSCOPY (4.20 ANGSTROMS)</scope>
</reference>
<feature type="coiled-coil region" evidence="7">
    <location>
        <begin position="239"/>
        <end position="270"/>
    </location>
</feature>
<dbReference type="OrthoDB" id="75950at2759"/>
<sequence length="482" mass="57735">MSRPGRSLGLQFLMERRAREEANRFYNEAAAEDNLTRQRAQFEQRTLNRYQGGELRRRAQERVKKYQDELEERRNKLAQLLENEENQYSVEIQNTVETPAKRRDRLKQQLTALRTRRQEEHDKYVAEKNEQGWRDSCDPLRHQVSEALQRQVIKERDQQVIEKELERQKGDQAEEQYAATVKENVAKWKEEQANAKDDHRQKLMQNRETWLAQMNEKSQLVKTQKEQEYKESLEFRTTVESQIKAAKEAAEKKAQQQAERRQELDKLNSEQIATRRKIIEDDKALDAKYAAQAAEELRQQEEDELVERIVRNRKAEMNRKLFETQLNKKAAEDNRSEMFLQRAQQEANDRDDELRRKDAEARRKLMLDAVDDRIKTIQLHENEKIKQRQEKLAETKRLEEELEFEKQIEQEEKEQRLLRIKNQYEMLQAQSRMKAEREAKEKAEDAARVKAMVDGWAAEEERIKKELANPNLFVGNRFRGNR</sequence>
<evidence type="ECO:0000256" key="2">
    <source>
        <dbReference type="ARBA" id="ARBA00023054"/>
    </source>
</evidence>
<proteinExistence type="evidence at protein level"/>
<feature type="coiled-coil region" evidence="7">
    <location>
        <begin position="385"/>
        <end position="452"/>
    </location>
</feature>
<keyword evidence="2 7" id="KW-0175">Coiled coil</keyword>
<evidence type="ECO:0000256" key="1">
    <source>
        <dbReference type="ARBA" id="ARBA00004138"/>
    </source>
</evidence>
<dbReference type="AlphaFoldDB" id="A2G223"/>
<dbReference type="Pfam" id="PF13868">
    <property type="entry name" value="TPH"/>
    <property type="match status" value="1"/>
</dbReference>
<organism evidence="9 10">
    <name type="scientific">Trichomonas vaginalis (strain ATCC PRA-98 / G3)</name>
    <dbReference type="NCBI Taxonomy" id="412133"/>
    <lineage>
        <taxon>Eukaryota</taxon>
        <taxon>Metamonada</taxon>
        <taxon>Parabasalia</taxon>
        <taxon>Trichomonadida</taxon>
        <taxon>Trichomonadidae</taxon>
        <taxon>Trichomonas</taxon>
    </lineage>
</organism>
<keyword evidence="3" id="KW-0969">Cilium</keyword>
<dbReference type="InParanoid" id="A2G223"/>
<feature type="coiled-coil region" evidence="7">
    <location>
        <begin position="56"/>
        <end position="123"/>
    </location>
</feature>
<evidence type="ECO:0000256" key="3">
    <source>
        <dbReference type="ARBA" id="ARBA00023069"/>
    </source>
</evidence>
<dbReference type="InterPro" id="IPR043597">
    <property type="entry name" value="TPH_dom"/>
</dbReference>
<keyword evidence="10" id="KW-1185">Reference proteome</keyword>
<reference evidence="9" key="2">
    <citation type="journal article" date="2007" name="Science">
        <title>Draft genome sequence of the sexually transmitted pathogen Trichomonas vaginalis.</title>
        <authorList>
            <person name="Carlton J.M."/>
            <person name="Hirt R.P."/>
            <person name="Silva J.C."/>
            <person name="Delcher A.L."/>
            <person name="Schatz M."/>
            <person name="Zhao Q."/>
            <person name="Wortman J.R."/>
            <person name="Bidwell S.L."/>
            <person name="Alsmark U.C.M."/>
            <person name="Besteiro S."/>
            <person name="Sicheritz-Ponten T."/>
            <person name="Noel C.J."/>
            <person name="Dacks J.B."/>
            <person name="Foster P.G."/>
            <person name="Simillion C."/>
            <person name="Van de Peer Y."/>
            <person name="Miranda-Saavedra D."/>
            <person name="Barton G.J."/>
            <person name="Westrop G.D."/>
            <person name="Mueller S."/>
            <person name="Dessi D."/>
            <person name="Fiori P.L."/>
            <person name="Ren Q."/>
            <person name="Paulsen I."/>
            <person name="Zhang H."/>
            <person name="Bastida-Corcuera F.D."/>
            <person name="Simoes-Barbosa A."/>
            <person name="Brown M.T."/>
            <person name="Hayes R.D."/>
            <person name="Mukherjee M."/>
            <person name="Okumura C.Y."/>
            <person name="Schneider R."/>
            <person name="Smith A.J."/>
            <person name="Vanacova S."/>
            <person name="Villalvazo M."/>
            <person name="Haas B.J."/>
            <person name="Pertea M."/>
            <person name="Feldblyum T.V."/>
            <person name="Utterback T.R."/>
            <person name="Shu C.L."/>
            <person name="Osoegawa K."/>
            <person name="de Jong P.J."/>
            <person name="Hrdy I."/>
            <person name="Horvathova L."/>
            <person name="Zubacova Z."/>
            <person name="Dolezal P."/>
            <person name="Malik S.B."/>
            <person name="Logsdon J.M. Jr."/>
            <person name="Henze K."/>
            <person name="Gupta A."/>
            <person name="Wang C.C."/>
            <person name="Dunne R.L."/>
            <person name="Upcroft J.A."/>
            <person name="Upcroft P."/>
            <person name="White O."/>
            <person name="Salzberg S.L."/>
            <person name="Tang P."/>
            <person name="Chiu C.-H."/>
            <person name="Lee Y.-S."/>
            <person name="Embley T.M."/>
            <person name="Coombs G.H."/>
            <person name="Mottram J.C."/>
            <person name="Tachezy J."/>
            <person name="Fraser-Liggett C.M."/>
            <person name="Johnson P.J."/>
        </authorList>
    </citation>
    <scope>NUCLEOTIDE SEQUENCE [LARGE SCALE GENOMIC DNA]</scope>
    <source>
        <strain evidence="9">G3</strain>
    </source>
</reference>
<evidence type="ECO:0000259" key="8">
    <source>
        <dbReference type="Pfam" id="PF13868"/>
    </source>
</evidence>
<comment type="similarity">
    <text evidence="5">Belongs to the CFAP53 family.</text>
</comment>
<evidence type="ECO:0000313" key="9">
    <source>
        <dbReference type="EMBL" id="EAX88798.1"/>
    </source>
</evidence>
<dbReference type="InterPro" id="IPR043596">
    <property type="entry name" value="CFAP53/TCHP"/>
</dbReference>
<dbReference type="PANTHER" id="PTHR31183:SF1">
    <property type="entry name" value="CILIA- AND FLAGELLA-ASSOCIATED PROTEIN 53"/>
    <property type="match status" value="1"/>
</dbReference>
<feature type="coiled-coil region" evidence="7">
    <location>
        <begin position="314"/>
        <end position="360"/>
    </location>
</feature>
<dbReference type="PANTHER" id="PTHR31183">
    <property type="entry name" value="TRICHOPLEIN KERATIN FILAMENT-BINDING PROTEIN FAMILY MEMBER"/>
    <property type="match status" value="1"/>
</dbReference>
<dbReference type="SMR" id="A2G223"/>
<evidence type="ECO:0000256" key="5">
    <source>
        <dbReference type="ARBA" id="ARBA00033747"/>
    </source>
</evidence>
<dbReference type="EMBL" id="DS114264">
    <property type="protein sequence ID" value="EAX88798.1"/>
    <property type="molecule type" value="Genomic_DNA"/>
</dbReference>
<keyword evidence="11" id="KW-0002">3D-structure</keyword>
<name>A2G223_TRIV3</name>
<dbReference type="OMA" id="WEQENTI"/>
<dbReference type="Proteomes" id="UP000001542">
    <property type="component" value="Unassembled WGS sequence"/>
</dbReference>
<evidence type="ECO:0000256" key="6">
    <source>
        <dbReference type="ARBA" id="ARBA00033773"/>
    </source>
</evidence>
<dbReference type="KEGG" id="tva:4746460"/>
<evidence type="ECO:0000313" key="10">
    <source>
        <dbReference type="Proteomes" id="UP000001542"/>
    </source>
</evidence>
<dbReference type="VEuPathDB" id="TrichDB:TVAGG3_0332690"/>
<keyword evidence="4" id="KW-0966">Cell projection</keyword>